<reference evidence="1 2" key="1">
    <citation type="submission" date="2019-10" db="EMBL/GenBank/DDBJ databases">
        <title>Assembly and Annotation for the nematode Trichostrongylus colubriformis.</title>
        <authorList>
            <person name="Martin J."/>
        </authorList>
    </citation>
    <scope>NUCLEOTIDE SEQUENCE [LARGE SCALE GENOMIC DNA]</scope>
    <source>
        <strain evidence="1">G859</strain>
        <tissue evidence="1">Whole worm</tissue>
    </source>
</reference>
<feature type="non-terminal residue" evidence="1">
    <location>
        <position position="1"/>
    </location>
</feature>
<keyword evidence="2" id="KW-1185">Reference proteome</keyword>
<name>A0AAN8F925_TRICO</name>
<dbReference type="Proteomes" id="UP001331761">
    <property type="component" value="Unassembled WGS sequence"/>
</dbReference>
<accession>A0AAN8F925</accession>
<sequence>TSRHLPILHSSKCCIWLSVLKQAAIVSLSMVFI</sequence>
<gene>
    <name evidence="1" type="ORF">GCK32_019267</name>
</gene>
<proteinExistence type="predicted"/>
<comment type="caution">
    <text evidence="1">The sequence shown here is derived from an EMBL/GenBank/DDBJ whole genome shotgun (WGS) entry which is preliminary data.</text>
</comment>
<dbReference type="EMBL" id="WIXE01014188">
    <property type="protein sequence ID" value="KAK5974467.1"/>
    <property type="molecule type" value="Genomic_DNA"/>
</dbReference>
<dbReference type="AlphaFoldDB" id="A0AAN8F925"/>
<protein>
    <submittedName>
        <fullName evidence="1">Uncharacterized protein</fullName>
    </submittedName>
</protein>
<organism evidence="1 2">
    <name type="scientific">Trichostrongylus colubriformis</name>
    <name type="common">Black scour worm</name>
    <dbReference type="NCBI Taxonomy" id="6319"/>
    <lineage>
        <taxon>Eukaryota</taxon>
        <taxon>Metazoa</taxon>
        <taxon>Ecdysozoa</taxon>
        <taxon>Nematoda</taxon>
        <taxon>Chromadorea</taxon>
        <taxon>Rhabditida</taxon>
        <taxon>Rhabditina</taxon>
        <taxon>Rhabditomorpha</taxon>
        <taxon>Strongyloidea</taxon>
        <taxon>Trichostrongylidae</taxon>
        <taxon>Trichostrongylus</taxon>
    </lineage>
</organism>
<evidence type="ECO:0000313" key="1">
    <source>
        <dbReference type="EMBL" id="KAK5974467.1"/>
    </source>
</evidence>
<evidence type="ECO:0000313" key="2">
    <source>
        <dbReference type="Proteomes" id="UP001331761"/>
    </source>
</evidence>